<name>A0A0A9ALJ2_ARUDO</name>
<reference evidence="1" key="2">
    <citation type="journal article" date="2015" name="Data Brief">
        <title>Shoot transcriptome of the giant reed, Arundo donax.</title>
        <authorList>
            <person name="Barrero R.A."/>
            <person name="Guerrero F.D."/>
            <person name="Moolhuijzen P."/>
            <person name="Goolsby J.A."/>
            <person name="Tidwell J."/>
            <person name="Bellgard S.E."/>
            <person name="Bellgard M.I."/>
        </authorList>
    </citation>
    <scope>NUCLEOTIDE SEQUENCE</scope>
    <source>
        <tissue evidence="1">Shoot tissue taken approximately 20 cm above the soil surface</tissue>
    </source>
</reference>
<reference evidence="1" key="1">
    <citation type="submission" date="2014-09" db="EMBL/GenBank/DDBJ databases">
        <authorList>
            <person name="Magalhaes I.L.F."/>
            <person name="Oliveira U."/>
            <person name="Santos F.R."/>
            <person name="Vidigal T.H.D.A."/>
            <person name="Brescovit A.D."/>
            <person name="Santos A.J."/>
        </authorList>
    </citation>
    <scope>NUCLEOTIDE SEQUENCE</scope>
    <source>
        <tissue evidence="1">Shoot tissue taken approximately 20 cm above the soil surface</tissue>
    </source>
</reference>
<evidence type="ECO:0000313" key="1">
    <source>
        <dbReference type="EMBL" id="JAD50728.1"/>
    </source>
</evidence>
<accession>A0A0A9ALJ2</accession>
<dbReference type="AlphaFoldDB" id="A0A0A9ALJ2"/>
<protein>
    <submittedName>
        <fullName evidence="1">Uncharacterized protein</fullName>
    </submittedName>
</protein>
<organism evidence="1">
    <name type="scientific">Arundo donax</name>
    <name type="common">Giant reed</name>
    <name type="synonym">Donax arundinaceus</name>
    <dbReference type="NCBI Taxonomy" id="35708"/>
    <lineage>
        <taxon>Eukaryota</taxon>
        <taxon>Viridiplantae</taxon>
        <taxon>Streptophyta</taxon>
        <taxon>Embryophyta</taxon>
        <taxon>Tracheophyta</taxon>
        <taxon>Spermatophyta</taxon>
        <taxon>Magnoliopsida</taxon>
        <taxon>Liliopsida</taxon>
        <taxon>Poales</taxon>
        <taxon>Poaceae</taxon>
        <taxon>PACMAD clade</taxon>
        <taxon>Arundinoideae</taxon>
        <taxon>Arundineae</taxon>
        <taxon>Arundo</taxon>
    </lineage>
</organism>
<dbReference type="EMBL" id="GBRH01247167">
    <property type="protein sequence ID" value="JAD50728.1"/>
    <property type="molecule type" value="Transcribed_RNA"/>
</dbReference>
<proteinExistence type="predicted"/>
<sequence>MCYIYTHTSLFDASALSKL</sequence>